<protein>
    <submittedName>
        <fullName evidence="1">Variable outer membrane protein</fullName>
    </submittedName>
</protein>
<proteinExistence type="predicted"/>
<reference evidence="1" key="1">
    <citation type="submission" date="2013-04" db="EMBL/GenBank/DDBJ databases">
        <title>Comparative Genomics of Relapsing Fever Spirochetes.</title>
        <authorList>
            <person name="Schwan T.G."/>
            <person name="Raffel S.J."/>
            <person name="Porcella S.F."/>
            <person name="Martens C.A."/>
            <person name="Bruno D.P."/>
            <person name="Ricklefs S.M."/>
            <person name="Barbian K.B."/>
        </authorList>
    </citation>
    <scope>NUCLEOTIDE SEQUENCE</scope>
    <source>
        <strain evidence="1">YBT</strain>
        <plasmid evidence="1">unnamed</plasmid>
    </source>
</reference>
<organism evidence="1">
    <name type="scientific">Borrelia hermsii YBT</name>
    <dbReference type="NCBI Taxonomy" id="1313295"/>
    <lineage>
        <taxon>Bacteria</taxon>
        <taxon>Pseudomonadati</taxon>
        <taxon>Spirochaetota</taxon>
        <taxon>Spirochaetia</taxon>
        <taxon>Spirochaetales</taxon>
        <taxon>Borreliaceae</taxon>
        <taxon>Borrelia</taxon>
    </lineage>
</organism>
<geneLocation type="plasmid" evidence="1">
    <name>unnamed</name>
</geneLocation>
<evidence type="ECO:0000313" key="1">
    <source>
        <dbReference type="EMBL" id="AHH13390.1"/>
    </source>
</evidence>
<dbReference type="EMBL" id="CP005727">
    <property type="protein sequence ID" value="AHH13390.1"/>
    <property type="molecule type" value="Genomic_DNA"/>
</dbReference>
<gene>
    <name evidence="1" type="ORF">BHO_0124110</name>
</gene>
<dbReference type="AlphaFoldDB" id="W5T292"/>
<name>W5T292_BORHE</name>
<accession>W5T292</accession>
<keyword evidence="1" id="KW-0614">Plasmid</keyword>
<dbReference type="HOGENOM" id="CLU_2749761_0_0_12"/>
<sequence>MLFLFYVKQENYLLTIVLMLKVMNKLKGDGKKRKRISAIIMTLFMVLISCNNGGPELKSDEVAKPDGTVT</sequence>